<dbReference type="EMBL" id="WEID01000069">
    <property type="protein sequence ID" value="KAB8130747.1"/>
    <property type="molecule type" value="Genomic_DNA"/>
</dbReference>
<reference evidence="5 6" key="1">
    <citation type="submission" date="2019-10" db="EMBL/GenBank/DDBJ databases">
        <title>Gracilibacillus sp. nov. isolated from rice seeds.</title>
        <authorList>
            <person name="He S."/>
        </authorList>
    </citation>
    <scope>NUCLEOTIDE SEQUENCE [LARGE SCALE GENOMIC DNA]</scope>
    <source>
        <strain evidence="5 6">TD8</strain>
    </source>
</reference>
<dbReference type="Pfam" id="PF00395">
    <property type="entry name" value="SLH"/>
    <property type="match status" value="1"/>
</dbReference>
<dbReference type="PANTHER" id="PTHR11575:SF24">
    <property type="entry name" value="5'-NUCLEOTIDASE"/>
    <property type="match status" value="1"/>
</dbReference>
<evidence type="ECO:0000256" key="2">
    <source>
        <dbReference type="RuleBase" id="RU362119"/>
    </source>
</evidence>
<evidence type="ECO:0000259" key="4">
    <source>
        <dbReference type="PROSITE" id="PS51272"/>
    </source>
</evidence>
<proteinExistence type="inferred from homology"/>
<dbReference type="PRINTS" id="PR01607">
    <property type="entry name" value="APYRASEFAMLY"/>
</dbReference>
<keyword evidence="6" id="KW-1185">Reference proteome</keyword>
<dbReference type="InterPro" id="IPR008334">
    <property type="entry name" value="5'-Nucleotdase_C"/>
</dbReference>
<dbReference type="PROSITE" id="PS51272">
    <property type="entry name" value="SLH"/>
    <property type="match status" value="1"/>
</dbReference>
<dbReference type="SUPFAM" id="SSF56300">
    <property type="entry name" value="Metallo-dependent phosphatases"/>
    <property type="match status" value="1"/>
</dbReference>
<comment type="caution">
    <text evidence="5">The sequence shown here is derived from an EMBL/GenBank/DDBJ whole genome shotgun (WGS) entry which is preliminary data.</text>
</comment>
<dbReference type="Pfam" id="PF02872">
    <property type="entry name" value="5_nucleotid_C"/>
    <property type="match status" value="1"/>
</dbReference>
<gene>
    <name evidence="5" type="ORF">F9U64_14035</name>
</gene>
<dbReference type="InterPro" id="IPR004843">
    <property type="entry name" value="Calcineurin-like_PHP"/>
</dbReference>
<comment type="similarity">
    <text evidence="2">Belongs to the 5'-nucleotidase family.</text>
</comment>
<sequence>MCCLLFGYYYKKDGGDEILKKLFVFAIILFISFLTAFPASAATGDAYNDIADSSYKKAINQLASMGILNGMPNRNFDPERALTRAEAAVMLNRGFQLAEIHPTTPIDPTVQKKTTYQDPLAVIDESFTIPTVKNLQTHWALEELEGLFKIRALEFSKEEYDPEEAVTYKEWADMIGKVIFGAQQTIDFDQKLVEADFLTQEEVQQNEPITRGKAAQNLYDILSHPDFQIITVFATADIHGHLQPYVPSGAEQEIGGLAKMSHIVKEFRAKQPNTLLIDAGDAPYNTNIANLSEGAATIDVMNEMGYDAMVLGNHDFDFPFSVMQRNEGLAQFSFLSANTLYEGEHPAFLQPYIMKEINGTSIAIVGVTDDQSHHFTHPKNVEGISFDDHFTSAEETVQTVRDQADIVIGLSHLHTDNEVLPTKVDGFDIIIGGGEDIVDFPQKIDQSWLIAPGKHSETLNQINIHMLGDEMLGFNFAHIFMTHNLANDPEVESIIRNYESQIDEEMKTVVGESSVALNGERETVRLQESNLANAIADSLRALTGADIALQNGGGVRASIPQGEIRLENIYESLPFDNTVVMVEASGQTVWEALEHGVAAYPSASGSFLQVSGLSYTFDASLDPGSRVVEVLVNGEPIDVDKTYTVAANDFLTGGGDLFTMLKEDTVEVLKTKHFLRDAFSEYVKEQGSISPELEGRIVIMNGTEE</sequence>
<dbReference type="OrthoDB" id="9801679at2"/>
<dbReference type="InterPro" id="IPR001119">
    <property type="entry name" value="SLH_dom"/>
</dbReference>
<keyword evidence="2" id="KW-0547">Nucleotide-binding</keyword>
<dbReference type="InterPro" id="IPR006179">
    <property type="entry name" value="5_nucleotidase/apyrase"/>
</dbReference>
<dbReference type="Proteomes" id="UP000480246">
    <property type="component" value="Unassembled WGS sequence"/>
</dbReference>
<organism evidence="5 6">
    <name type="scientific">Gracilibacillus oryzae</name>
    <dbReference type="NCBI Taxonomy" id="1672701"/>
    <lineage>
        <taxon>Bacteria</taxon>
        <taxon>Bacillati</taxon>
        <taxon>Bacillota</taxon>
        <taxon>Bacilli</taxon>
        <taxon>Bacillales</taxon>
        <taxon>Bacillaceae</taxon>
        <taxon>Gracilibacillus</taxon>
    </lineage>
</organism>
<dbReference type="GO" id="GO:0016787">
    <property type="term" value="F:hydrolase activity"/>
    <property type="evidence" value="ECO:0007669"/>
    <property type="project" value="UniProtKB-KW"/>
</dbReference>
<keyword evidence="3" id="KW-1133">Transmembrane helix</keyword>
<dbReference type="InterPro" id="IPR036907">
    <property type="entry name" value="5'-Nucleotdase_C_sf"/>
</dbReference>
<feature type="transmembrane region" description="Helical" evidence="3">
    <location>
        <begin position="22"/>
        <end position="41"/>
    </location>
</feature>
<dbReference type="SUPFAM" id="SSF55816">
    <property type="entry name" value="5'-nucleotidase (syn. UDP-sugar hydrolase), C-terminal domain"/>
    <property type="match status" value="1"/>
</dbReference>
<keyword evidence="1" id="KW-0732">Signal</keyword>
<protein>
    <recommendedName>
        <fullName evidence="4">SLH domain-containing protein</fullName>
    </recommendedName>
</protein>
<evidence type="ECO:0000256" key="3">
    <source>
        <dbReference type="SAM" id="Phobius"/>
    </source>
</evidence>
<dbReference type="PANTHER" id="PTHR11575">
    <property type="entry name" value="5'-NUCLEOTIDASE-RELATED"/>
    <property type="match status" value="1"/>
</dbReference>
<evidence type="ECO:0000256" key="1">
    <source>
        <dbReference type="ARBA" id="ARBA00022729"/>
    </source>
</evidence>
<keyword evidence="3" id="KW-0812">Transmembrane</keyword>
<evidence type="ECO:0000313" key="5">
    <source>
        <dbReference type="EMBL" id="KAB8130747.1"/>
    </source>
</evidence>
<feature type="domain" description="SLH" evidence="4">
    <location>
        <begin position="42"/>
        <end position="105"/>
    </location>
</feature>
<dbReference type="Gene3D" id="3.60.21.10">
    <property type="match status" value="1"/>
</dbReference>
<dbReference type="Gene3D" id="3.90.780.10">
    <property type="entry name" value="5'-Nucleotidase, C-terminal domain"/>
    <property type="match status" value="1"/>
</dbReference>
<dbReference type="Pfam" id="PF00149">
    <property type="entry name" value="Metallophos"/>
    <property type="match status" value="1"/>
</dbReference>
<name>A0A7C8GT50_9BACI</name>
<dbReference type="AlphaFoldDB" id="A0A7C8GT50"/>
<evidence type="ECO:0000313" key="6">
    <source>
        <dbReference type="Proteomes" id="UP000480246"/>
    </source>
</evidence>
<dbReference type="CDD" id="cd00845">
    <property type="entry name" value="MPP_UshA_N_like"/>
    <property type="match status" value="1"/>
</dbReference>
<keyword evidence="3" id="KW-0472">Membrane</keyword>
<keyword evidence="2" id="KW-0378">Hydrolase</keyword>
<dbReference type="GO" id="GO:0009166">
    <property type="term" value="P:nucleotide catabolic process"/>
    <property type="evidence" value="ECO:0007669"/>
    <property type="project" value="InterPro"/>
</dbReference>
<dbReference type="GO" id="GO:0000166">
    <property type="term" value="F:nucleotide binding"/>
    <property type="evidence" value="ECO:0007669"/>
    <property type="project" value="UniProtKB-KW"/>
</dbReference>
<accession>A0A7C8GT50</accession>
<dbReference type="InterPro" id="IPR029052">
    <property type="entry name" value="Metallo-depent_PP-like"/>
</dbReference>